<evidence type="ECO:0000256" key="1">
    <source>
        <dbReference type="SAM" id="Phobius"/>
    </source>
</evidence>
<evidence type="ECO:0000313" key="2">
    <source>
        <dbReference type="EMBL" id="ORZ19452.1"/>
    </source>
</evidence>
<feature type="transmembrane region" description="Helical" evidence="1">
    <location>
        <begin position="6"/>
        <end position="27"/>
    </location>
</feature>
<name>A0A1X2IN51_9FUNG</name>
<dbReference type="AlphaFoldDB" id="A0A1X2IN51"/>
<proteinExistence type="predicted"/>
<dbReference type="EMBL" id="MCGE01000007">
    <property type="protein sequence ID" value="ORZ19452.1"/>
    <property type="molecule type" value="Genomic_DNA"/>
</dbReference>
<keyword evidence="3" id="KW-1185">Reference proteome</keyword>
<comment type="caution">
    <text evidence="2">The sequence shown here is derived from an EMBL/GenBank/DDBJ whole genome shotgun (WGS) entry which is preliminary data.</text>
</comment>
<reference evidence="2 3" key="1">
    <citation type="submission" date="2016-07" db="EMBL/GenBank/DDBJ databases">
        <title>Pervasive Adenine N6-methylation of Active Genes in Fungi.</title>
        <authorList>
            <consortium name="DOE Joint Genome Institute"/>
            <person name="Mondo S.J."/>
            <person name="Dannebaum R.O."/>
            <person name="Kuo R.C."/>
            <person name="Labutti K."/>
            <person name="Haridas S."/>
            <person name="Kuo A."/>
            <person name="Salamov A."/>
            <person name="Ahrendt S.R."/>
            <person name="Lipzen A."/>
            <person name="Sullivan W."/>
            <person name="Andreopoulos W.B."/>
            <person name="Clum A."/>
            <person name="Lindquist E."/>
            <person name="Daum C."/>
            <person name="Ramamoorthy G.K."/>
            <person name="Gryganskyi A."/>
            <person name="Culley D."/>
            <person name="Magnuson J.K."/>
            <person name="James T.Y."/>
            <person name="O'Malley M.A."/>
            <person name="Stajich J.E."/>
            <person name="Spatafora J.W."/>
            <person name="Visel A."/>
            <person name="Grigoriev I.V."/>
        </authorList>
    </citation>
    <scope>NUCLEOTIDE SEQUENCE [LARGE SCALE GENOMIC DNA]</scope>
    <source>
        <strain evidence="2 3">NRRL 1336</strain>
    </source>
</reference>
<dbReference type="Proteomes" id="UP000193560">
    <property type="component" value="Unassembled WGS sequence"/>
</dbReference>
<organism evidence="2 3">
    <name type="scientific">Absidia repens</name>
    <dbReference type="NCBI Taxonomy" id="90262"/>
    <lineage>
        <taxon>Eukaryota</taxon>
        <taxon>Fungi</taxon>
        <taxon>Fungi incertae sedis</taxon>
        <taxon>Mucoromycota</taxon>
        <taxon>Mucoromycotina</taxon>
        <taxon>Mucoromycetes</taxon>
        <taxon>Mucorales</taxon>
        <taxon>Cunninghamellaceae</taxon>
        <taxon>Absidia</taxon>
    </lineage>
</organism>
<sequence length="66" mass="7661">MVSSFFLFLILFIFIISCLYIPSFRFFSNPWDGKVCHFSHDAAYFPAFMIHCSPLKKIAIALSLFC</sequence>
<evidence type="ECO:0000313" key="3">
    <source>
        <dbReference type="Proteomes" id="UP000193560"/>
    </source>
</evidence>
<accession>A0A1X2IN51</accession>
<keyword evidence="1" id="KW-0472">Membrane</keyword>
<gene>
    <name evidence="2" type="ORF">BCR42DRAFT_409797</name>
</gene>
<protein>
    <submittedName>
        <fullName evidence="2">Uncharacterized protein</fullName>
    </submittedName>
</protein>
<keyword evidence="1" id="KW-1133">Transmembrane helix</keyword>
<keyword evidence="1" id="KW-0812">Transmembrane</keyword>